<dbReference type="STRING" id="1077936.SAMN05421545_1475"/>
<feature type="transmembrane region" description="Helical" evidence="6">
    <location>
        <begin position="145"/>
        <end position="167"/>
    </location>
</feature>
<evidence type="ECO:0000313" key="8">
    <source>
        <dbReference type="Proteomes" id="UP000185924"/>
    </source>
</evidence>
<organism evidence="7 8">
    <name type="scientific">Pontibacter lucknowensis</name>
    <dbReference type="NCBI Taxonomy" id="1077936"/>
    <lineage>
        <taxon>Bacteria</taxon>
        <taxon>Pseudomonadati</taxon>
        <taxon>Bacteroidota</taxon>
        <taxon>Cytophagia</taxon>
        <taxon>Cytophagales</taxon>
        <taxon>Hymenobacteraceae</taxon>
        <taxon>Pontibacter</taxon>
    </lineage>
</organism>
<keyword evidence="8" id="KW-1185">Reference proteome</keyword>
<comment type="similarity">
    <text evidence="2">Belongs to the autoinducer-2 exporter (AI-2E) (TC 2.A.86) family.</text>
</comment>
<feature type="transmembrane region" description="Helical" evidence="6">
    <location>
        <begin position="266"/>
        <end position="290"/>
    </location>
</feature>
<keyword evidence="4 6" id="KW-1133">Transmembrane helix</keyword>
<dbReference type="Proteomes" id="UP000185924">
    <property type="component" value="Unassembled WGS sequence"/>
</dbReference>
<dbReference type="RefSeq" id="WP_076421643.1">
    <property type="nucleotide sequence ID" value="NZ_FTNM01000002.1"/>
</dbReference>
<keyword evidence="3 6" id="KW-0812">Transmembrane</keyword>
<dbReference type="EMBL" id="FTNM01000002">
    <property type="protein sequence ID" value="SIQ88071.1"/>
    <property type="molecule type" value="Genomic_DNA"/>
</dbReference>
<dbReference type="Pfam" id="PF01594">
    <property type="entry name" value="AI-2E_transport"/>
    <property type="match status" value="1"/>
</dbReference>
<dbReference type="InterPro" id="IPR002549">
    <property type="entry name" value="AI-2E-like"/>
</dbReference>
<dbReference type="PANTHER" id="PTHR21716">
    <property type="entry name" value="TRANSMEMBRANE PROTEIN"/>
    <property type="match status" value="1"/>
</dbReference>
<name>A0A1N6WD75_9BACT</name>
<evidence type="ECO:0000256" key="4">
    <source>
        <dbReference type="ARBA" id="ARBA00022989"/>
    </source>
</evidence>
<feature type="transmembrane region" description="Helical" evidence="6">
    <location>
        <begin position="302"/>
        <end position="331"/>
    </location>
</feature>
<evidence type="ECO:0000256" key="5">
    <source>
        <dbReference type="ARBA" id="ARBA00023136"/>
    </source>
</evidence>
<dbReference type="PANTHER" id="PTHR21716:SF62">
    <property type="entry name" value="TRANSPORT PROTEIN YDBI-RELATED"/>
    <property type="match status" value="1"/>
</dbReference>
<dbReference type="OrthoDB" id="5761230at2"/>
<dbReference type="GO" id="GO:0055085">
    <property type="term" value="P:transmembrane transport"/>
    <property type="evidence" value="ECO:0007669"/>
    <property type="project" value="TreeGrafter"/>
</dbReference>
<feature type="transmembrane region" description="Helical" evidence="6">
    <location>
        <begin position="12"/>
        <end position="45"/>
    </location>
</feature>
<comment type="subcellular location">
    <subcellularLocation>
        <location evidence="1">Membrane</location>
        <topology evidence="1">Multi-pass membrane protein</topology>
    </subcellularLocation>
</comment>
<feature type="transmembrane region" description="Helical" evidence="6">
    <location>
        <begin position="65"/>
        <end position="86"/>
    </location>
</feature>
<dbReference type="AlphaFoldDB" id="A0A1N6WD75"/>
<evidence type="ECO:0000256" key="6">
    <source>
        <dbReference type="SAM" id="Phobius"/>
    </source>
</evidence>
<dbReference type="GO" id="GO:0016020">
    <property type="term" value="C:membrane"/>
    <property type="evidence" value="ECO:0007669"/>
    <property type="project" value="UniProtKB-SubCell"/>
</dbReference>
<keyword evidence="5 6" id="KW-0472">Membrane</keyword>
<evidence type="ECO:0000256" key="1">
    <source>
        <dbReference type="ARBA" id="ARBA00004141"/>
    </source>
</evidence>
<evidence type="ECO:0000313" key="7">
    <source>
        <dbReference type="EMBL" id="SIQ88071.1"/>
    </source>
</evidence>
<protein>
    <submittedName>
        <fullName evidence="7">Predicted PurR-regulated permease PerM</fullName>
    </submittedName>
</protein>
<accession>A0A1N6WD75</accession>
<feature type="transmembrane region" description="Helical" evidence="6">
    <location>
        <begin position="232"/>
        <end position="260"/>
    </location>
</feature>
<gene>
    <name evidence="7" type="ORF">SAMN05421545_1475</name>
</gene>
<proteinExistence type="inferred from homology"/>
<reference evidence="8" key="1">
    <citation type="submission" date="2017-01" db="EMBL/GenBank/DDBJ databases">
        <authorList>
            <person name="Varghese N."/>
            <person name="Submissions S."/>
        </authorList>
    </citation>
    <scope>NUCLEOTIDE SEQUENCE [LARGE SCALE GENOMIC DNA]</scope>
    <source>
        <strain evidence="8">DM9</strain>
    </source>
</reference>
<evidence type="ECO:0000256" key="2">
    <source>
        <dbReference type="ARBA" id="ARBA00009773"/>
    </source>
</evidence>
<evidence type="ECO:0000256" key="3">
    <source>
        <dbReference type="ARBA" id="ARBA00022692"/>
    </source>
</evidence>
<sequence length="348" mass="38445">MKQEISFTRKVVITTSVVLLLSGALALVLYAVHFFFLVFASILFAVLLRAMTNWLHDKTGVGKGLALALSSLLFFGLIFLAGWLIAPTVQAQIEDLRETLPSSIERLKDQLGRTSWGAKALDELESSQESMMPETQEIVNKAQTFFTSTISIITDLFIVIVIGIFFASSPAQYQKGIVSLVPVRHRTRLWEVLDKSYETLKWWLFGKLVTMVFVGILTAVGLMLLGIPMALALAVIAFFLDFIPTVGPILASVPAILIAFLDGPMAALYVAILYFIIQSIESYLLAPLIFEKTVHISPVITLLSLVLFGILVGPLGVILAAPLVAVLQVFVRELYIKDYLERDLPKNQ</sequence>
<feature type="transmembrane region" description="Helical" evidence="6">
    <location>
        <begin position="202"/>
        <end position="225"/>
    </location>
</feature>